<evidence type="ECO:0000256" key="2">
    <source>
        <dbReference type="SAM" id="Phobius"/>
    </source>
</evidence>
<dbReference type="Proteomes" id="UP000799777">
    <property type="component" value="Unassembled WGS sequence"/>
</dbReference>
<protein>
    <submittedName>
        <fullName evidence="3">Uncharacterized protein</fullName>
    </submittedName>
</protein>
<feature type="region of interest" description="Disordered" evidence="1">
    <location>
        <begin position="1"/>
        <end position="28"/>
    </location>
</feature>
<keyword evidence="2" id="KW-0812">Transmembrane</keyword>
<reference evidence="3" key="1">
    <citation type="journal article" date="2020" name="Stud. Mycol.">
        <title>101 Dothideomycetes genomes: a test case for predicting lifestyles and emergence of pathogens.</title>
        <authorList>
            <person name="Haridas S."/>
            <person name="Albert R."/>
            <person name="Binder M."/>
            <person name="Bloem J."/>
            <person name="Labutti K."/>
            <person name="Salamov A."/>
            <person name="Andreopoulos B."/>
            <person name="Baker S."/>
            <person name="Barry K."/>
            <person name="Bills G."/>
            <person name="Bluhm B."/>
            <person name="Cannon C."/>
            <person name="Castanera R."/>
            <person name="Culley D."/>
            <person name="Daum C."/>
            <person name="Ezra D."/>
            <person name="Gonzalez J."/>
            <person name="Henrissat B."/>
            <person name="Kuo A."/>
            <person name="Liang C."/>
            <person name="Lipzen A."/>
            <person name="Lutzoni F."/>
            <person name="Magnuson J."/>
            <person name="Mondo S."/>
            <person name="Nolan M."/>
            <person name="Ohm R."/>
            <person name="Pangilinan J."/>
            <person name="Park H.-J."/>
            <person name="Ramirez L."/>
            <person name="Alfaro M."/>
            <person name="Sun H."/>
            <person name="Tritt A."/>
            <person name="Yoshinaga Y."/>
            <person name="Zwiers L.-H."/>
            <person name="Turgeon B."/>
            <person name="Goodwin S."/>
            <person name="Spatafora J."/>
            <person name="Crous P."/>
            <person name="Grigoriev I."/>
        </authorList>
    </citation>
    <scope>NUCLEOTIDE SEQUENCE</scope>
    <source>
        <strain evidence="3">CBS 110217</strain>
    </source>
</reference>
<dbReference type="AlphaFoldDB" id="A0A9P4GZ69"/>
<sequence>MAPQASQSVGVTSPPDFTSAKGSSSPVTISHKPVITTAAGGMVASTTGIALQAPAMVRPAAVTITGLPGQTSNVHMIATITKPTANKKVGELSNASNNAVLGAIFGTLGAIALVLLFVSLRRKKFMYGGKGKQSAAEQGRARHVKNPTTDHLINEAHRVRQERNRRNRERASQPSDSSATKIEMTNTREHPARG</sequence>
<feature type="compositionally biased region" description="Polar residues" evidence="1">
    <location>
        <begin position="172"/>
        <end position="185"/>
    </location>
</feature>
<proteinExistence type="predicted"/>
<keyword evidence="2" id="KW-0472">Membrane</keyword>
<feature type="region of interest" description="Disordered" evidence="1">
    <location>
        <begin position="128"/>
        <end position="194"/>
    </location>
</feature>
<feature type="compositionally biased region" description="Polar residues" evidence="1">
    <location>
        <begin position="1"/>
        <end position="11"/>
    </location>
</feature>
<feature type="compositionally biased region" description="Basic and acidic residues" evidence="1">
    <location>
        <begin position="152"/>
        <end position="164"/>
    </location>
</feature>
<name>A0A9P4GZ69_9PLEO</name>
<evidence type="ECO:0000313" key="3">
    <source>
        <dbReference type="EMBL" id="KAF2024229.1"/>
    </source>
</evidence>
<evidence type="ECO:0000313" key="4">
    <source>
        <dbReference type="Proteomes" id="UP000799777"/>
    </source>
</evidence>
<comment type="caution">
    <text evidence="3">The sequence shown here is derived from an EMBL/GenBank/DDBJ whole genome shotgun (WGS) entry which is preliminary data.</text>
</comment>
<gene>
    <name evidence="3" type="ORF">EK21DRAFT_94247</name>
</gene>
<organism evidence="3 4">
    <name type="scientific">Setomelanomma holmii</name>
    <dbReference type="NCBI Taxonomy" id="210430"/>
    <lineage>
        <taxon>Eukaryota</taxon>
        <taxon>Fungi</taxon>
        <taxon>Dikarya</taxon>
        <taxon>Ascomycota</taxon>
        <taxon>Pezizomycotina</taxon>
        <taxon>Dothideomycetes</taxon>
        <taxon>Pleosporomycetidae</taxon>
        <taxon>Pleosporales</taxon>
        <taxon>Pleosporineae</taxon>
        <taxon>Phaeosphaeriaceae</taxon>
        <taxon>Setomelanomma</taxon>
    </lineage>
</organism>
<keyword evidence="2" id="KW-1133">Transmembrane helix</keyword>
<dbReference type="EMBL" id="ML978303">
    <property type="protein sequence ID" value="KAF2024229.1"/>
    <property type="molecule type" value="Genomic_DNA"/>
</dbReference>
<accession>A0A9P4GZ69</accession>
<evidence type="ECO:0000256" key="1">
    <source>
        <dbReference type="SAM" id="MobiDB-lite"/>
    </source>
</evidence>
<keyword evidence="4" id="KW-1185">Reference proteome</keyword>
<feature type="transmembrane region" description="Helical" evidence="2">
    <location>
        <begin position="99"/>
        <end position="120"/>
    </location>
</feature>